<feature type="region of interest" description="Disordered" evidence="1">
    <location>
        <begin position="574"/>
        <end position="598"/>
    </location>
</feature>
<evidence type="ECO:0000256" key="1">
    <source>
        <dbReference type="SAM" id="MobiDB-lite"/>
    </source>
</evidence>
<proteinExistence type="predicted"/>
<sequence>MGLSLEQIKEILLRPQKKQLINKASSLQKRVRFHTETNISLFDYNSPAQLFLDWVSHLLPKDKYNIFVHLFQYPLPTSAVIDDVYRELERVFYSRNSSSAYQFTSSELLEDWLNYKKNVLHEPDVWKTEGWKQLQVSPNSILVVDLPTQQTSFRPEPYFYWLNIDNVIDYKFVDKSITNFDWLVFKQPEHRIAVFDNTSIRVYQLNEKNEIESLLTEATHNLGFCPARFFWTTPINEKYPDIKKNPITKELSRLDWYLFFSISKQHLDLYAPYPIYSAYEADCNFENNETGEYCDGGFLRNADGEYEINADGTVKKCPCCGEKRIAGPGSFLEVPVPNQTEGIADMRNPVQITTIDKNSLEYNVEEVRRLHDEIVVSVVGAGGNAAVSEKEAINETQVAANFESKTAVLNTLKTDFEQAQKFVEDTICKLRYGDNFISSSISWGTEFYVFTVEELYSKYKSAKESGATETELDAIMQQILEVEYRNNPMVLQRMLILKQLEPYPHKTLDEIMKLYNASLLNVNYVKLKVNFSEFISKFERENIDIVEFGSSLPLREKIKIIRDKLLEYVKQNDEQGGAPRIDSGLEGPSGGASAASAE</sequence>
<organism evidence="2">
    <name type="scientific">Myoviridae sp. cts9u10</name>
    <dbReference type="NCBI Taxonomy" id="2825187"/>
    <lineage>
        <taxon>Viruses</taxon>
        <taxon>Duplodnaviria</taxon>
        <taxon>Heunggongvirae</taxon>
        <taxon>Uroviricota</taxon>
        <taxon>Caudoviricetes</taxon>
    </lineage>
</organism>
<accession>A0A8S5NYJ7</accession>
<name>A0A8S5NYJ7_9CAUD</name>
<protein>
    <submittedName>
        <fullName evidence="2">Portal</fullName>
    </submittedName>
</protein>
<evidence type="ECO:0000313" key="2">
    <source>
        <dbReference type="EMBL" id="DAD99487.1"/>
    </source>
</evidence>
<dbReference type="EMBL" id="BK015286">
    <property type="protein sequence ID" value="DAD99487.1"/>
    <property type="molecule type" value="Genomic_DNA"/>
</dbReference>
<reference evidence="2" key="1">
    <citation type="journal article" date="2021" name="Proc. Natl. Acad. Sci. U.S.A.">
        <title>A Catalog of Tens of Thousands of Viruses from Human Metagenomes Reveals Hidden Associations with Chronic Diseases.</title>
        <authorList>
            <person name="Tisza M.J."/>
            <person name="Buck C.B."/>
        </authorList>
    </citation>
    <scope>NUCLEOTIDE SEQUENCE</scope>
    <source>
        <strain evidence="2">Cts9u10</strain>
    </source>
</reference>